<accession>A0A6U4A4X1</accession>
<evidence type="ECO:0000256" key="1">
    <source>
        <dbReference type="SAM" id="MobiDB-lite"/>
    </source>
</evidence>
<feature type="region of interest" description="Disordered" evidence="1">
    <location>
        <begin position="345"/>
        <end position="367"/>
    </location>
</feature>
<evidence type="ECO:0000313" key="2">
    <source>
        <dbReference type="EMBL" id="CAD9314207.1"/>
    </source>
</evidence>
<gene>
    <name evidence="2" type="ORF">DBRI1063_LOCUS613</name>
</gene>
<protein>
    <submittedName>
        <fullName evidence="2">Uncharacterized protein</fullName>
    </submittedName>
</protein>
<feature type="region of interest" description="Disordered" evidence="1">
    <location>
        <begin position="1"/>
        <end position="34"/>
    </location>
</feature>
<name>A0A6U4A4X1_9STRA</name>
<dbReference type="EMBL" id="HBGN01000950">
    <property type="protein sequence ID" value="CAD9314207.1"/>
    <property type="molecule type" value="Transcribed_RNA"/>
</dbReference>
<sequence>MAPSSSSSSSSNDETSSMSSDSSTTSSSSSSPGSTFSLFSILTQFRLKPSDIYMKLMRKAAEATGKNGDETFVISDEHVNLVADKAAEYILGGNSDDVDIDPDGKDSSHSSFDRTALGNAAVSDNDNRNKLRNVGIYKTALDAIKYQRDGYIMGAEYAAKNAEYRHCLRGREEEMRKHMKEEKENEREVSAIANRWEEGKDDVGSLLPAMVNRENATASSLVQSIAPLLQDTQTMNQQLATKIPLISPPDPILDPQTSFGKTQLVDLGKWFIPSPTVYDALKPTVLWLSGSDGPLYQPALQSILSTIQLSQDNLNWVMKNNIMWYLQDDAFRARAKGMTRGYIHDGSNSGGKYTNEEETNGAEEKSY</sequence>
<proteinExistence type="predicted"/>
<feature type="region of interest" description="Disordered" evidence="1">
    <location>
        <begin position="94"/>
        <end position="113"/>
    </location>
</feature>
<feature type="compositionally biased region" description="Basic and acidic residues" evidence="1">
    <location>
        <begin position="102"/>
        <end position="112"/>
    </location>
</feature>
<reference evidence="2" key="1">
    <citation type="submission" date="2021-01" db="EMBL/GenBank/DDBJ databases">
        <authorList>
            <person name="Corre E."/>
            <person name="Pelletier E."/>
            <person name="Niang G."/>
            <person name="Scheremetjew M."/>
            <person name="Finn R."/>
            <person name="Kale V."/>
            <person name="Holt S."/>
            <person name="Cochrane G."/>
            <person name="Meng A."/>
            <person name="Brown T."/>
            <person name="Cohen L."/>
        </authorList>
    </citation>
    <scope>NUCLEOTIDE SEQUENCE</scope>
    <source>
        <strain evidence="2">Pop2</strain>
    </source>
</reference>
<organism evidence="2">
    <name type="scientific">Ditylum brightwellii</name>
    <dbReference type="NCBI Taxonomy" id="49249"/>
    <lineage>
        <taxon>Eukaryota</taxon>
        <taxon>Sar</taxon>
        <taxon>Stramenopiles</taxon>
        <taxon>Ochrophyta</taxon>
        <taxon>Bacillariophyta</taxon>
        <taxon>Mediophyceae</taxon>
        <taxon>Lithodesmiophycidae</taxon>
        <taxon>Lithodesmiales</taxon>
        <taxon>Lithodesmiaceae</taxon>
        <taxon>Ditylum</taxon>
    </lineage>
</organism>
<dbReference type="AlphaFoldDB" id="A0A6U4A4X1"/>